<comment type="caution">
    <text evidence="1">The sequence shown here is derived from an EMBL/GenBank/DDBJ whole genome shotgun (WGS) entry which is preliminary data.</text>
</comment>
<reference evidence="2" key="1">
    <citation type="journal article" date="2020" name="Sci. Rep.">
        <title>Chromosome-scale genome assembly for the duckweed Spirodela intermedia, integrating cytogenetic maps, PacBio and Oxford Nanopore libraries.</title>
        <authorList>
            <person name="Hoang P.T.N."/>
            <person name="Fiebig A."/>
            <person name="Novak P."/>
            <person name="Macas J."/>
            <person name="Cao H.X."/>
            <person name="Stepanenko A."/>
            <person name="Chen G."/>
            <person name="Borisjuk N."/>
            <person name="Scholz U."/>
            <person name="Schubert I."/>
        </authorList>
    </citation>
    <scope>NUCLEOTIDE SEQUENCE [LARGE SCALE GENOMIC DNA]</scope>
</reference>
<gene>
    <name evidence="1" type="ORF">SI7747_UN021058</name>
</gene>
<evidence type="ECO:0000313" key="2">
    <source>
        <dbReference type="Proteomes" id="UP001189122"/>
    </source>
</evidence>
<evidence type="ECO:0000313" key="1">
    <source>
        <dbReference type="EMBL" id="CAA6674700.1"/>
    </source>
</evidence>
<sequence length="84" mass="9199">MISPSCFDGCGRGWRPHAGASLVDPLLIAPREETHDCCYWPTYGVCIVAPRERGVVGCRHSKRGTCQRREKGGMRGLIVNEGPS</sequence>
<protein>
    <submittedName>
        <fullName evidence="1">Uncharacterized protein</fullName>
    </submittedName>
</protein>
<name>A0ABN7EAG9_SPIIN</name>
<proteinExistence type="predicted"/>
<dbReference type="Proteomes" id="UP001189122">
    <property type="component" value="Unassembled WGS sequence"/>
</dbReference>
<dbReference type="EMBL" id="CACRZD030000137">
    <property type="protein sequence ID" value="CAA6674700.1"/>
    <property type="molecule type" value="Genomic_DNA"/>
</dbReference>
<accession>A0ABN7EAG9</accession>
<keyword evidence="2" id="KW-1185">Reference proteome</keyword>
<organism evidence="1 2">
    <name type="scientific">Spirodela intermedia</name>
    <name type="common">Intermediate duckweed</name>
    <dbReference type="NCBI Taxonomy" id="51605"/>
    <lineage>
        <taxon>Eukaryota</taxon>
        <taxon>Viridiplantae</taxon>
        <taxon>Streptophyta</taxon>
        <taxon>Embryophyta</taxon>
        <taxon>Tracheophyta</taxon>
        <taxon>Spermatophyta</taxon>
        <taxon>Magnoliopsida</taxon>
        <taxon>Liliopsida</taxon>
        <taxon>Araceae</taxon>
        <taxon>Lemnoideae</taxon>
        <taxon>Spirodela</taxon>
    </lineage>
</organism>